<dbReference type="AlphaFoldDB" id="A0A1G5R2D2"/>
<dbReference type="Proteomes" id="UP000183223">
    <property type="component" value="Unassembled WGS sequence"/>
</dbReference>
<sequence length="406" mass="44790">MNTWSDFNTLTTLKISFTDSIARSATIYGNGNNQVSVSIRVKAIDKKQKPIILDGETLSSALYLCDYRTGEEIPFNTDSDSVRYSRQKNEYCNAVNYDGAIRSLSFGSRGAKYAVGGDGSVLIDFYISAGKMVNSKLIAAGIRVPNVGAFDTSETGTATPNGPGGHAFRNVSCVNIKVLSPINYGVSENVKITSLGEQTISNSLQWVSRFSTLGPWKEHYTGKCQRAIISIRPNVEKTGGDNKFMHHEISYSPVNNDNISQDTIKWDAIGSDDYPCFSVIKTGGRSGAPCAVIGRGIERDDYQVNIFYSRKNKVDLDGYFFVGDNSYYYRFAAKANENHMEDDEGGAATLLLYKFIMPENNCAQYNWIDAINSPNVVVADAYGNKGEFKLFFNDSDHFDIPAFSES</sequence>
<dbReference type="RefSeq" id="WP_049584470.1">
    <property type="nucleotide sequence ID" value="NZ_CAWQXX010000040.1"/>
</dbReference>
<name>A0A1G5R2D2_PHOLU</name>
<dbReference type="OrthoDB" id="6462173at2"/>
<evidence type="ECO:0000313" key="1">
    <source>
        <dbReference type="EMBL" id="SCZ67601.1"/>
    </source>
</evidence>
<dbReference type="EMBL" id="FMWJ01000012">
    <property type="protein sequence ID" value="SCZ67601.1"/>
    <property type="molecule type" value="Genomic_DNA"/>
</dbReference>
<reference evidence="2" key="1">
    <citation type="submission" date="2016-10" db="EMBL/GenBank/DDBJ databases">
        <authorList>
            <person name="Varghese N."/>
            <person name="Submissions S."/>
        </authorList>
    </citation>
    <scope>NUCLEOTIDE SEQUENCE [LARGE SCALE GENOMIC DNA]</scope>
    <source>
        <strain evidence="2">ATCC 29999</strain>
    </source>
</reference>
<gene>
    <name evidence="1" type="ORF">SAMN02982990_02780</name>
</gene>
<proteinExistence type="predicted"/>
<dbReference type="GeneID" id="45657369"/>
<organism evidence="1 2">
    <name type="scientific">Photorhabdus luminescens</name>
    <name type="common">Xenorhabdus luminescens</name>
    <dbReference type="NCBI Taxonomy" id="29488"/>
    <lineage>
        <taxon>Bacteria</taxon>
        <taxon>Pseudomonadati</taxon>
        <taxon>Pseudomonadota</taxon>
        <taxon>Gammaproteobacteria</taxon>
        <taxon>Enterobacterales</taxon>
        <taxon>Morganellaceae</taxon>
        <taxon>Photorhabdus</taxon>
    </lineage>
</organism>
<keyword evidence="2" id="KW-1185">Reference proteome</keyword>
<evidence type="ECO:0000313" key="2">
    <source>
        <dbReference type="Proteomes" id="UP000183223"/>
    </source>
</evidence>
<protein>
    <submittedName>
        <fullName evidence="1">Uncharacterized protein</fullName>
    </submittedName>
</protein>
<accession>A0A1G5R2D2</accession>